<dbReference type="EMBL" id="QZWG01000015">
    <property type="protein sequence ID" value="RZB63122.1"/>
    <property type="molecule type" value="Genomic_DNA"/>
</dbReference>
<gene>
    <name evidence="1" type="ORF">D0Y65_039995</name>
</gene>
<dbReference type="Proteomes" id="UP000289340">
    <property type="component" value="Chromosome 15"/>
</dbReference>
<keyword evidence="2" id="KW-1185">Reference proteome</keyword>
<name>A0A445GPG1_GLYSO</name>
<dbReference type="PANTHER" id="PTHR35167:SF3">
    <property type="entry name" value="OS05G0216466 PROTEIN"/>
    <property type="match status" value="1"/>
</dbReference>
<reference evidence="1 2" key="1">
    <citation type="submission" date="2018-09" db="EMBL/GenBank/DDBJ databases">
        <title>A high-quality reference genome of wild soybean provides a powerful tool to mine soybean genomes.</title>
        <authorList>
            <person name="Xie M."/>
            <person name="Chung C.Y.L."/>
            <person name="Li M.-W."/>
            <person name="Wong F.-L."/>
            <person name="Chan T.-F."/>
            <person name="Lam H.-M."/>
        </authorList>
    </citation>
    <scope>NUCLEOTIDE SEQUENCE [LARGE SCALE GENOMIC DNA]</scope>
    <source>
        <strain evidence="2">cv. W05</strain>
        <tissue evidence="1">Hypocotyl of etiolated seedlings</tissue>
    </source>
</reference>
<organism evidence="1 2">
    <name type="scientific">Glycine soja</name>
    <name type="common">Wild soybean</name>
    <dbReference type="NCBI Taxonomy" id="3848"/>
    <lineage>
        <taxon>Eukaryota</taxon>
        <taxon>Viridiplantae</taxon>
        <taxon>Streptophyta</taxon>
        <taxon>Embryophyta</taxon>
        <taxon>Tracheophyta</taxon>
        <taxon>Spermatophyta</taxon>
        <taxon>Magnoliopsida</taxon>
        <taxon>eudicotyledons</taxon>
        <taxon>Gunneridae</taxon>
        <taxon>Pentapetalae</taxon>
        <taxon>rosids</taxon>
        <taxon>fabids</taxon>
        <taxon>Fabales</taxon>
        <taxon>Fabaceae</taxon>
        <taxon>Papilionoideae</taxon>
        <taxon>50 kb inversion clade</taxon>
        <taxon>NPAAA clade</taxon>
        <taxon>indigoferoid/millettioid clade</taxon>
        <taxon>Phaseoleae</taxon>
        <taxon>Glycine</taxon>
        <taxon>Glycine subgen. Soja</taxon>
    </lineage>
</organism>
<proteinExistence type="predicted"/>
<comment type="caution">
    <text evidence="1">The sequence shown here is derived from an EMBL/GenBank/DDBJ whole genome shotgun (WGS) entry which is preliminary data.</text>
</comment>
<evidence type="ECO:0000313" key="2">
    <source>
        <dbReference type="Proteomes" id="UP000289340"/>
    </source>
</evidence>
<sequence length="82" mass="9885">MACENKKKWKRKGSSMFTQTEIEAARQLVELSNSTTCTHLHQVEDVLAEVEEDERLRRRNNRYRYIQDLYNVTQPLRSHIKY</sequence>
<evidence type="ECO:0000313" key="1">
    <source>
        <dbReference type="EMBL" id="RZB63122.1"/>
    </source>
</evidence>
<accession>A0A445GPG1</accession>
<protein>
    <submittedName>
        <fullName evidence="1">Uncharacterized protein</fullName>
    </submittedName>
</protein>
<dbReference type="PANTHER" id="PTHR35167">
    <property type="entry name" value="OS05G0216466 PROTEIN"/>
    <property type="match status" value="1"/>
</dbReference>
<dbReference type="AlphaFoldDB" id="A0A445GPG1"/>